<accession>A0A8D9FD04</accession>
<organism evidence="1">
    <name type="scientific">Cacopsylla melanoneura</name>
    <dbReference type="NCBI Taxonomy" id="428564"/>
    <lineage>
        <taxon>Eukaryota</taxon>
        <taxon>Metazoa</taxon>
        <taxon>Ecdysozoa</taxon>
        <taxon>Arthropoda</taxon>
        <taxon>Hexapoda</taxon>
        <taxon>Insecta</taxon>
        <taxon>Pterygota</taxon>
        <taxon>Neoptera</taxon>
        <taxon>Paraneoptera</taxon>
        <taxon>Hemiptera</taxon>
        <taxon>Sternorrhyncha</taxon>
        <taxon>Psylloidea</taxon>
        <taxon>Psyllidae</taxon>
        <taxon>Psyllinae</taxon>
        <taxon>Cacopsylla</taxon>
    </lineage>
</organism>
<dbReference type="EMBL" id="HBUF01644166">
    <property type="protein sequence ID" value="CAG6785534.1"/>
    <property type="molecule type" value="Transcribed_RNA"/>
</dbReference>
<sequence>MVELITPRGEILWGHTNPGHPAMKRRRVTRTWKKQKRKTILRMIVKKKKKTIPTLKWTAPTTSPKLPLMIRKIPSTSRKNPSMSPYTTDLTNKCRWQIYWRLLPLTCSMPWGQIVHKLYSMRSTVNLKIDTWKACC</sequence>
<reference evidence="1" key="1">
    <citation type="submission" date="2021-05" db="EMBL/GenBank/DDBJ databases">
        <authorList>
            <person name="Alioto T."/>
            <person name="Alioto T."/>
            <person name="Gomez Garrido J."/>
        </authorList>
    </citation>
    <scope>NUCLEOTIDE SEQUENCE</scope>
</reference>
<proteinExistence type="predicted"/>
<protein>
    <submittedName>
        <fullName evidence="1">Uncharacterized protein</fullName>
    </submittedName>
</protein>
<dbReference type="AlphaFoldDB" id="A0A8D9FD04"/>
<name>A0A8D9FD04_9HEMI</name>
<dbReference type="EMBL" id="HBUF01644165">
    <property type="protein sequence ID" value="CAG6785532.1"/>
    <property type="molecule type" value="Transcribed_RNA"/>
</dbReference>
<evidence type="ECO:0000313" key="1">
    <source>
        <dbReference type="EMBL" id="CAG6785532.1"/>
    </source>
</evidence>